<dbReference type="GO" id="GO:0001736">
    <property type="term" value="P:establishment of planar polarity"/>
    <property type="evidence" value="ECO:0007669"/>
    <property type="project" value="InterPro"/>
</dbReference>
<dbReference type="GO" id="GO:0009986">
    <property type="term" value="C:cell surface"/>
    <property type="evidence" value="ECO:0007669"/>
    <property type="project" value="UniProtKB-SubCell"/>
</dbReference>
<dbReference type="OMA" id="WETRTHG"/>
<dbReference type="PANTHER" id="PTHR21082">
    <property type="entry name" value="PROTEIN INTURNED"/>
    <property type="match status" value="1"/>
</dbReference>
<dbReference type="GeneID" id="118418788"/>
<evidence type="ECO:0000313" key="7">
    <source>
        <dbReference type="RefSeq" id="XP_035680720.1"/>
    </source>
</evidence>
<dbReference type="AlphaFoldDB" id="A0A9J7MVT0"/>
<comment type="subcellular location">
    <subcellularLocation>
        <location evidence="2">Cell surface</location>
    </subcellularLocation>
    <subcellularLocation>
        <location evidence="1">Cytoplasm</location>
        <location evidence="1">Cytoskeleton</location>
        <location evidence="1">Cilium basal body</location>
    </subcellularLocation>
</comment>
<evidence type="ECO:0000256" key="2">
    <source>
        <dbReference type="ARBA" id="ARBA00004241"/>
    </source>
</evidence>
<dbReference type="GO" id="GO:0060271">
    <property type="term" value="P:cilium assembly"/>
    <property type="evidence" value="ECO:0007669"/>
    <property type="project" value="InterPro"/>
</dbReference>
<dbReference type="InterPro" id="IPR001478">
    <property type="entry name" value="PDZ"/>
</dbReference>
<dbReference type="InterPro" id="IPR036034">
    <property type="entry name" value="PDZ_sf"/>
</dbReference>
<evidence type="ECO:0000256" key="3">
    <source>
        <dbReference type="ARBA" id="ARBA00032633"/>
    </source>
</evidence>
<dbReference type="Proteomes" id="UP000001554">
    <property type="component" value="Chromosome 7"/>
</dbReference>
<reference evidence="6" key="1">
    <citation type="journal article" date="2020" name="Nat. Ecol. Evol.">
        <title>Deeply conserved synteny resolves early events in vertebrate evolution.</title>
        <authorList>
            <person name="Simakov O."/>
            <person name="Marletaz F."/>
            <person name="Yue J.X."/>
            <person name="O'Connell B."/>
            <person name="Jenkins J."/>
            <person name="Brandt A."/>
            <person name="Calef R."/>
            <person name="Tung C.H."/>
            <person name="Huang T.K."/>
            <person name="Schmutz J."/>
            <person name="Satoh N."/>
            <person name="Yu J.K."/>
            <person name="Putnam N.H."/>
            <person name="Green R.E."/>
            <person name="Rokhsar D.S."/>
        </authorList>
    </citation>
    <scope>NUCLEOTIDE SEQUENCE [LARGE SCALE GENOMIC DNA]</scope>
    <source>
        <strain evidence="6">S238N-H82</strain>
    </source>
</reference>
<feature type="compositionally biased region" description="Basic and acidic residues" evidence="4">
    <location>
        <begin position="82"/>
        <end position="98"/>
    </location>
</feature>
<dbReference type="RefSeq" id="XP_035680720.1">
    <property type="nucleotide sequence ID" value="XM_035824827.1"/>
</dbReference>
<reference evidence="7" key="2">
    <citation type="submission" date="2025-08" db="UniProtKB">
        <authorList>
            <consortium name="RefSeq"/>
        </authorList>
    </citation>
    <scope>IDENTIFICATION</scope>
    <source>
        <strain evidence="7">S238N-H82</strain>
        <tissue evidence="7">Testes</tissue>
    </source>
</reference>
<evidence type="ECO:0000256" key="4">
    <source>
        <dbReference type="SAM" id="MobiDB-lite"/>
    </source>
</evidence>
<evidence type="ECO:0000259" key="5">
    <source>
        <dbReference type="PROSITE" id="PS50106"/>
    </source>
</evidence>
<dbReference type="SMART" id="SM00228">
    <property type="entry name" value="PDZ"/>
    <property type="match status" value="1"/>
</dbReference>
<dbReference type="OrthoDB" id="6022711at2759"/>
<sequence>MFASRGPFSPHYFNRKTFSDFDSINVILAKCTLPPVWADKVQSDGSLFYLEPSYSNQDWETRTHGTCEPLCGQTQGLGTRSHLPDEQTQDRRSTTTVPDDIRGKISRMKALIQKASKRKQKIVVSARRDGKRKEQTDDCTYDVWLEVDPVAKSRTQNKPPLERLLGILPGVRGRWGISVAALVPGGPADRSGQIAPGDGVVAVNDISVTLNNINDLLAAIDKPMEVKVTMRTTHVLQADSSDCSRTLHQTIEPNDQPVLTSLYM</sequence>
<proteinExistence type="predicted"/>
<dbReference type="PANTHER" id="PTHR21082:SF4">
    <property type="entry name" value="PROTEIN INTURNED"/>
    <property type="match status" value="1"/>
</dbReference>
<evidence type="ECO:0000313" key="6">
    <source>
        <dbReference type="Proteomes" id="UP000001554"/>
    </source>
</evidence>
<gene>
    <name evidence="7" type="primary">LOC118418788</name>
</gene>
<dbReference type="Gene3D" id="2.30.42.10">
    <property type="match status" value="1"/>
</dbReference>
<protein>
    <recommendedName>
        <fullName evidence="3">Inturned planar cell polarity effector homolog</fullName>
    </recommendedName>
</protein>
<feature type="domain" description="PDZ" evidence="5">
    <location>
        <begin position="176"/>
        <end position="232"/>
    </location>
</feature>
<dbReference type="InterPro" id="IPR041489">
    <property type="entry name" value="PDZ_6"/>
</dbReference>
<evidence type="ECO:0000256" key="1">
    <source>
        <dbReference type="ARBA" id="ARBA00004120"/>
    </source>
</evidence>
<keyword evidence="6" id="KW-1185">Reference proteome</keyword>
<feature type="region of interest" description="Disordered" evidence="4">
    <location>
        <begin position="72"/>
        <end position="98"/>
    </location>
</feature>
<accession>A0A9J7MVT0</accession>
<dbReference type="PROSITE" id="PS50106">
    <property type="entry name" value="PDZ"/>
    <property type="match status" value="1"/>
</dbReference>
<dbReference type="InterPro" id="IPR039151">
    <property type="entry name" value="INTU"/>
</dbReference>
<dbReference type="Pfam" id="PF17820">
    <property type="entry name" value="PDZ_6"/>
    <property type="match status" value="1"/>
</dbReference>
<name>A0A9J7MVT0_BRAFL</name>
<dbReference type="SUPFAM" id="SSF50156">
    <property type="entry name" value="PDZ domain-like"/>
    <property type="match status" value="1"/>
</dbReference>
<organism evidence="6 7">
    <name type="scientific">Branchiostoma floridae</name>
    <name type="common">Florida lancelet</name>
    <name type="synonym">Amphioxus</name>
    <dbReference type="NCBI Taxonomy" id="7739"/>
    <lineage>
        <taxon>Eukaryota</taxon>
        <taxon>Metazoa</taxon>
        <taxon>Chordata</taxon>
        <taxon>Cephalochordata</taxon>
        <taxon>Leptocardii</taxon>
        <taxon>Amphioxiformes</taxon>
        <taxon>Branchiostomatidae</taxon>
        <taxon>Branchiostoma</taxon>
    </lineage>
</organism>
<dbReference type="KEGG" id="bfo:118418788"/>